<feature type="region of interest" description="Disordered" evidence="2">
    <location>
        <begin position="224"/>
        <end position="256"/>
    </location>
</feature>
<dbReference type="GeneID" id="105272161"/>
<dbReference type="PROSITE" id="PS50158">
    <property type="entry name" value="ZF_CCHC"/>
    <property type="match status" value="1"/>
</dbReference>
<keyword evidence="1" id="KW-0479">Metal-binding</keyword>
<dbReference type="AlphaFoldDB" id="A0A9R1TNX9"/>
<dbReference type="KEGG" id="fas:105272161"/>
<evidence type="ECO:0000259" key="3">
    <source>
        <dbReference type="PROSITE" id="PS50158"/>
    </source>
</evidence>
<dbReference type="PANTHER" id="PTHR47481:SF36">
    <property type="entry name" value="CCHC-TYPE DOMAIN-CONTAINING PROTEIN"/>
    <property type="match status" value="1"/>
</dbReference>
<dbReference type="InterPro" id="IPR036875">
    <property type="entry name" value="Znf_CCHC_sf"/>
</dbReference>
<keyword evidence="1" id="KW-0862">Zinc</keyword>
<keyword evidence="5" id="KW-0238">DNA-binding</keyword>
<name>A0A9R1TNX9_9HYME</name>
<evidence type="ECO:0000313" key="5">
    <source>
        <dbReference type="RefSeq" id="XP_011312411.1"/>
    </source>
</evidence>
<dbReference type="InterPro" id="IPR001878">
    <property type="entry name" value="Znf_CCHC"/>
</dbReference>
<keyword evidence="4" id="KW-1185">Reference proteome</keyword>
<sequence>MSTPNSSKDFLQNIERLRGRDNYSTWKFAMKMYLEMEDLWGCIQGTESYIADERKMTRARTKIALSLDPVNYVHVEEATTPKQAWENLQSTFDDAGLARKVGLLRELTTASLEKSSSVEDYVNKVINTAHKLRGVGFTVQEDWLGTLLLAGLPEDYKPMIMAIENSGIRISADSIKTRFLQDVKDPKSNNKSDESALYSRGHNTRRKFGPRCYNCDKVGHLTNNCRYGKHENNRSHKNHRNENRNQNNYNNNNPNNNINNKKVMFALCAAKNLSNVDWIIDSGASTHISPERNFFQNFKRKDLAVIVTADESILHAEGVGDIEIPVSTNGNVVHLLVKDVLYVPKAATNLLSINNTSNQLIAIAKESCGIYKLEVDRKLIYHISQSDDKTLWHRRLGHMNSSYMKLLKDVLATGVKYVESSKFETFEESITVDTR</sequence>
<dbReference type="Pfam" id="PF13976">
    <property type="entry name" value="gag_pre-integrs"/>
    <property type="match status" value="1"/>
</dbReference>
<dbReference type="InterPro" id="IPR054722">
    <property type="entry name" value="PolX-like_BBD"/>
</dbReference>
<organism evidence="4 5">
    <name type="scientific">Fopius arisanus</name>
    <dbReference type="NCBI Taxonomy" id="64838"/>
    <lineage>
        <taxon>Eukaryota</taxon>
        <taxon>Metazoa</taxon>
        <taxon>Ecdysozoa</taxon>
        <taxon>Arthropoda</taxon>
        <taxon>Hexapoda</taxon>
        <taxon>Insecta</taxon>
        <taxon>Pterygota</taxon>
        <taxon>Neoptera</taxon>
        <taxon>Endopterygota</taxon>
        <taxon>Hymenoptera</taxon>
        <taxon>Apocrita</taxon>
        <taxon>Ichneumonoidea</taxon>
        <taxon>Braconidae</taxon>
        <taxon>Opiinae</taxon>
        <taxon>Fopius</taxon>
    </lineage>
</organism>
<proteinExistence type="predicted"/>
<dbReference type="InterPro" id="IPR025724">
    <property type="entry name" value="GAG-pre-integrase_dom"/>
</dbReference>
<feature type="compositionally biased region" description="Basic and acidic residues" evidence="2">
    <location>
        <begin position="181"/>
        <end position="194"/>
    </location>
</feature>
<feature type="domain" description="CCHC-type" evidence="3">
    <location>
        <begin position="211"/>
        <end position="226"/>
    </location>
</feature>
<dbReference type="PANTHER" id="PTHR47481">
    <property type="match status" value="1"/>
</dbReference>
<feature type="region of interest" description="Disordered" evidence="2">
    <location>
        <begin position="181"/>
        <end position="201"/>
    </location>
</feature>
<reference evidence="5" key="1">
    <citation type="submission" date="2025-08" db="UniProtKB">
        <authorList>
            <consortium name="RefSeq"/>
        </authorList>
    </citation>
    <scope>IDENTIFICATION</scope>
    <source>
        <strain evidence="5">USDA-PBARC FA_bdor</strain>
        <tissue evidence="5">Whole organism</tissue>
    </source>
</reference>
<keyword evidence="5" id="KW-0371">Homeobox</keyword>
<evidence type="ECO:0000256" key="2">
    <source>
        <dbReference type="SAM" id="MobiDB-lite"/>
    </source>
</evidence>
<evidence type="ECO:0000256" key="1">
    <source>
        <dbReference type="PROSITE-ProRule" id="PRU00047"/>
    </source>
</evidence>
<dbReference type="SUPFAM" id="SSF57756">
    <property type="entry name" value="Retrovirus zinc finger-like domains"/>
    <property type="match status" value="1"/>
</dbReference>
<keyword evidence="1" id="KW-0863">Zinc-finger</keyword>
<dbReference type="Pfam" id="PF22936">
    <property type="entry name" value="Pol_BBD"/>
    <property type="match status" value="1"/>
</dbReference>
<dbReference type="GO" id="GO:0003677">
    <property type="term" value="F:DNA binding"/>
    <property type="evidence" value="ECO:0007669"/>
    <property type="project" value="UniProtKB-KW"/>
</dbReference>
<protein>
    <submittedName>
        <fullName evidence="5">Homeobox protein 9</fullName>
    </submittedName>
</protein>
<dbReference type="Proteomes" id="UP000694866">
    <property type="component" value="Unplaced"/>
</dbReference>
<dbReference type="OrthoDB" id="7700734at2759"/>
<accession>A0A9R1TNX9</accession>
<gene>
    <name evidence="5" type="primary">LOC105272161</name>
</gene>
<dbReference type="GO" id="GO:0008270">
    <property type="term" value="F:zinc ion binding"/>
    <property type="evidence" value="ECO:0007669"/>
    <property type="project" value="UniProtKB-KW"/>
</dbReference>
<feature type="compositionally biased region" description="Low complexity" evidence="2">
    <location>
        <begin position="244"/>
        <end position="256"/>
    </location>
</feature>
<dbReference type="RefSeq" id="XP_011312411.1">
    <property type="nucleotide sequence ID" value="XM_011314109.1"/>
</dbReference>
<evidence type="ECO:0000313" key="4">
    <source>
        <dbReference type="Proteomes" id="UP000694866"/>
    </source>
</evidence>
<dbReference type="Pfam" id="PF14223">
    <property type="entry name" value="Retrotran_gag_2"/>
    <property type="match status" value="1"/>
</dbReference>